<dbReference type="AlphaFoldDB" id="A0AAN5CK98"/>
<proteinExistence type="predicted"/>
<evidence type="ECO:0000313" key="2">
    <source>
        <dbReference type="EMBL" id="GMR45992.1"/>
    </source>
</evidence>
<accession>A0AAN5CK98</accession>
<comment type="caution">
    <text evidence="2">The sequence shown here is derived from an EMBL/GenBank/DDBJ whole genome shotgun (WGS) entry which is preliminary data.</text>
</comment>
<keyword evidence="3" id="KW-1185">Reference proteome</keyword>
<dbReference type="Proteomes" id="UP001328107">
    <property type="component" value="Unassembled WGS sequence"/>
</dbReference>
<feature type="transmembrane region" description="Helical" evidence="1">
    <location>
        <begin position="12"/>
        <end position="34"/>
    </location>
</feature>
<keyword evidence="1" id="KW-0812">Transmembrane</keyword>
<evidence type="ECO:0008006" key="4">
    <source>
        <dbReference type="Google" id="ProtNLM"/>
    </source>
</evidence>
<keyword evidence="1" id="KW-0472">Membrane</keyword>
<evidence type="ECO:0000256" key="1">
    <source>
        <dbReference type="SAM" id="Phobius"/>
    </source>
</evidence>
<sequence>LLIVFSGYDIFLGILHIICDGKIFLLPGVFAGVLDFEHGSQALTTLYFNLFLVPYIILITHLLYRYWAILA</sequence>
<feature type="non-terminal residue" evidence="2">
    <location>
        <position position="71"/>
    </location>
</feature>
<protein>
    <recommendedName>
        <fullName evidence="4">G protein-coupled receptor</fullName>
    </recommendedName>
</protein>
<organism evidence="2 3">
    <name type="scientific">Pristionchus mayeri</name>
    <dbReference type="NCBI Taxonomy" id="1317129"/>
    <lineage>
        <taxon>Eukaryota</taxon>
        <taxon>Metazoa</taxon>
        <taxon>Ecdysozoa</taxon>
        <taxon>Nematoda</taxon>
        <taxon>Chromadorea</taxon>
        <taxon>Rhabditida</taxon>
        <taxon>Rhabditina</taxon>
        <taxon>Diplogasteromorpha</taxon>
        <taxon>Diplogasteroidea</taxon>
        <taxon>Neodiplogasteridae</taxon>
        <taxon>Pristionchus</taxon>
    </lineage>
</organism>
<evidence type="ECO:0000313" key="3">
    <source>
        <dbReference type="Proteomes" id="UP001328107"/>
    </source>
</evidence>
<name>A0AAN5CK98_9BILA</name>
<gene>
    <name evidence="2" type="ORF">PMAYCL1PPCAC_16187</name>
</gene>
<reference evidence="3" key="1">
    <citation type="submission" date="2022-10" db="EMBL/GenBank/DDBJ databases">
        <title>Genome assembly of Pristionchus species.</title>
        <authorList>
            <person name="Yoshida K."/>
            <person name="Sommer R.J."/>
        </authorList>
    </citation>
    <scope>NUCLEOTIDE SEQUENCE [LARGE SCALE GENOMIC DNA]</scope>
    <source>
        <strain evidence="3">RS5460</strain>
    </source>
</reference>
<dbReference type="EMBL" id="BTRK01000004">
    <property type="protein sequence ID" value="GMR45992.1"/>
    <property type="molecule type" value="Genomic_DNA"/>
</dbReference>
<feature type="transmembrane region" description="Helical" evidence="1">
    <location>
        <begin position="46"/>
        <end position="67"/>
    </location>
</feature>
<feature type="non-terminal residue" evidence="2">
    <location>
        <position position="1"/>
    </location>
</feature>
<keyword evidence="1" id="KW-1133">Transmembrane helix</keyword>